<dbReference type="Proteomes" id="UP000028073">
    <property type="component" value="Unassembled WGS sequence"/>
</dbReference>
<gene>
    <name evidence="4" type="ORF">GZ78_13795</name>
</gene>
<reference evidence="4 5" key="1">
    <citation type="submission" date="2014-06" db="EMBL/GenBank/DDBJ databases">
        <title>Whole Genome Sequences of Three Symbiotic Endozoicomonas Bacteria.</title>
        <authorList>
            <person name="Neave M.J."/>
            <person name="Apprill A."/>
            <person name="Voolstra C.R."/>
        </authorList>
    </citation>
    <scope>NUCLEOTIDE SEQUENCE [LARGE SCALE GENOMIC DNA]</scope>
    <source>
        <strain evidence="4 5">DSM 25634</strain>
    </source>
</reference>
<dbReference type="AlphaFoldDB" id="A0A081NJB7"/>
<name>A0A081NJB7_9GAMM</name>
<comment type="caution">
    <text evidence="4">The sequence shown here is derived from an EMBL/GenBank/DDBJ whole genome shotgun (WGS) entry which is preliminary data.</text>
</comment>
<dbReference type="NCBIfam" id="NF038123">
    <property type="entry name" value="NF038123_dom"/>
    <property type="match status" value="1"/>
</dbReference>
<organism evidence="4 5">
    <name type="scientific">Endozoicomonas numazuensis</name>
    <dbReference type="NCBI Taxonomy" id="1137799"/>
    <lineage>
        <taxon>Bacteria</taxon>
        <taxon>Pseudomonadati</taxon>
        <taxon>Pseudomonadota</taxon>
        <taxon>Gammaproteobacteria</taxon>
        <taxon>Oceanospirillales</taxon>
        <taxon>Endozoicomonadaceae</taxon>
        <taxon>Endozoicomonas</taxon>
    </lineage>
</organism>
<dbReference type="PROSITE" id="PS51020">
    <property type="entry name" value="SPONDIN"/>
    <property type="match status" value="1"/>
</dbReference>
<evidence type="ECO:0000256" key="2">
    <source>
        <dbReference type="SAM" id="SignalP"/>
    </source>
</evidence>
<dbReference type="OrthoDB" id="264824at2"/>
<evidence type="ECO:0000259" key="3">
    <source>
        <dbReference type="PROSITE" id="PS51020"/>
    </source>
</evidence>
<evidence type="ECO:0000313" key="4">
    <source>
        <dbReference type="EMBL" id="KEQ18540.1"/>
    </source>
</evidence>
<dbReference type="Pfam" id="PF06468">
    <property type="entry name" value="Spond_N"/>
    <property type="match status" value="1"/>
</dbReference>
<keyword evidence="5" id="KW-1185">Reference proteome</keyword>
<dbReference type="eggNOG" id="ENOG502ZFV4">
    <property type="taxonomic scope" value="Bacteria"/>
</dbReference>
<protein>
    <recommendedName>
        <fullName evidence="3">Spondin domain-containing protein</fullName>
    </recommendedName>
</protein>
<proteinExistence type="predicted"/>
<dbReference type="EMBL" id="JOKH01000002">
    <property type="protein sequence ID" value="KEQ18540.1"/>
    <property type="molecule type" value="Genomic_DNA"/>
</dbReference>
<dbReference type="Gene3D" id="2.60.40.2130">
    <property type="entry name" value="F-spondin domain"/>
    <property type="match status" value="1"/>
</dbReference>
<feature type="signal peptide" evidence="2">
    <location>
        <begin position="1"/>
        <end position="20"/>
    </location>
</feature>
<feature type="region of interest" description="Disordered" evidence="1">
    <location>
        <begin position="158"/>
        <end position="183"/>
    </location>
</feature>
<dbReference type="STRING" id="1137799.GZ78_13795"/>
<dbReference type="InterPro" id="IPR038678">
    <property type="entry name" value="Spondin_N_sf"/>
</dbReference>
<evidence type="ECO:0000256" key="1">
    <source>
        <dbReference type="SAM" id="MobiDB-lite"/>
    </source>
</evidence>
<sequence>MLCSLVTAGALSLGSSSAFSAEYDITVVNLTRGIHFTPLLVAAHDESTSLFSAGSTASANLQAMAEGGDISGLATDLNGVSATVIENPASGLLAPGANTSFTLNTGQSTTNTRLSVVSMMLPTNDGFIGLSSASLPTTVGQRMVFNVNAYDAGTEANNELRGSGTAGQAGFPTPGPIDSGTYAAGTGGTGISASAEGYVHIHRNVLGDSNDTGGNSDIFPTIHRWLNPVARVTVTLRAN</sequence>
<accession>A0A081NJB7</accession>
<feature type="chain" id="PRO_5001760861" description="Spondin domain-containing protein" evidence="2">
    <location>
        <begin position="21"/>
        <end position="239"/>
    </location>
</feature>
<feature type="domain" description="Spondin" evidence="3">
    <location>
        <begin position="1"/>
        <end position="186"/>
    </location>
</feature>
<evidence type="ECO:0000313" key="5">
    <source>
        <dbReference type="Proteomes" id="UP000028073"/>
    </source>
</evidence>
<dbReference type="InterPro" id="IPR009465">
    <property type="entry name" value="Spondin_N"/>
</dbReference>
<keyword evidence="2" id="KW-0732">Signal</keyword>